<feature type="domain" description="Restriction endonuclease type IV Mrr" evidence="1">
    <location>
        <begin position="207"/>
        <end position="320"/>
    </location>
</feature>
<dbReference type="Gene3D" id="3.40.1350.10">
    <property type="match status" value="1"/>
</dbReference>
<dbReference type="SUPFAM" id="SSF52980">
    <property type="entry name" value="Restriction endonuclease-like"/>
    <property type="match status" value="1"/>
</dbReference>
<dbReference type="AlphaFoldDB" id="R7TNU6"/>
<dbReference type="HOGENOM" id="CLU_788877_0_0_1"/>
<sequence>MALDCGYAITNELHKVTSSVTEFQIEKSNSIISTECSRKVVFMDRDLSSYITKLVSLDKLYDWGNSIPEITGDDRKKVFSEATPLWVKRMIKEGKLLLHPEIIEELRIHEWFPTELHKKMIWSSIVCQLDGKEQKTEKARIRKIIQEKYNNDWWEDVYNRAGLVWPAWDRFRKNVLSVGSGTHMLAIHSSVVRYAMQDEFNEVLKMEMDWKRFEALCHQYFQYKDYESQLTGSGADGGVDVVLKRLSPQGKLVKVYVQCKAWSNQKVGVKAVRELYGVMAGDQVPVGVFITASDFTDDAKTFAKGKKLQLISGARLLSLISQLPEEEQQALASSTLAGDYKTPTCPKCDIRM</sequence>
<name>R7TNU6_CAPTE</name>
<dbReference type="InterPro" id="IPR011856">
    <property type="entry name" value="tRNA_endonuc-like_dom_sf"/>
</dbReference>
<feature type="non-terminal residue" evidence="2">
    <location>
        <position position="352"/>
    </location>
</feature>
<dbReference type="Proteomes" id="UP000014760">
    <property type="component" value="Unassembled WGS sequence"/>
</dbReference>
<reference evidence="4" key="1">
    <citation type="submission" date="2012-12" db="EMBL/GenBank/DDBJ databases">
        <authorList>
            <person name="Hellsten U."/>
            <person name="Grimwood J."/>
            <person name="Chapman J.A."/>
            <person name="Shapiro H."/>
            <person name="Aerts A."/>
            <person name="Otillar R.P."/>
            <person name="Terry A.Y."/>
            <person name="Boore J.L."/>
            <person name="Simakov O."/>
            <person name="Marletaz F."/>
            <person name="Cho S.-J."/>
            <person name="Edsinger-Gonzales E."/>
            <person name="Havlak P."/>
            <person name="Kuo D.-H."/>
            <person name="Larsson T."/>
            <person name="Lv J."/>
            <person name="Arendt D."/>
            <person name="Savage R."/>
            <person name="Osoegawa K."/>
            <person name="de Jong P."/>
            <person name="Lindberg D.R."/>
            <person name="Seaver E.C."/>
            <person name="Weisblat D.A."/>
            <person name="Putnam N.H."/>
            <person name="Grigoriev I.V."/>
            <person name="Rokhsar D.S."/>
        </authorList>
    </citation>
    <scope>NUCLEOTIDE SEQUENCE</scope>
    <source>
        <strain evidence="4">I ESC-2004</strain>
    </source>
</reference>
<organism evidence="2">
    <name type="scientific">Capitella teleta</name>
    <name type="common">Polychaete worm</name>
    <dbReference type="NCBI Taxonomy" id="283909"/>
    <lineage>
        <taxon>Eukaryota</taxon>
        <taxon>Metazoa</taxon>
        <taxon>Spiralia</taxon>
        <taxon>Lophotrochozoa</taxon>
        <taxon>Annelida</taxon>
        <taxon>Polychaeta</taxon>
        <taxon>Sedentaria</taxon>
        <taxon>Scolecida</taxon>
        <taxon>Capitellidae</taxon>
        <taxon>Capitella</taxon>
    </lineage>
</organism>
<accession>R7TNU6</accession>
<dbReference type="GO" id="GO:0006281">
    <property type="term" value="P:DNA repair"/>
    <property type="evidence" value="ECO:0007669"/>
    <property type="project" value="UniProtKB-ARBA"/>
</dbReference>
<dbReference type="GO" id="GO:0009307">
    <property type="term" value="P:DNA restriction-modification system"/>
    <property type="evidence" value="ECO:0007669"/>
    <property type="project" value="InterPro"/>
</dbReference>
<evidence type="ECO:0000313" key="3">
    <source>
        <dbReference type="EnsemblMetazoa" id="CapteP212354"/>
    </source>
</evidence>
<dbReference type="GO" id="GO:0015666">
    <property type="term" value="F:restriction endodeoxyribonuclease activity"/>
    <property type="evidence" value="ECO:0007669"/>
    <property type="project" value="TreeGrafter"/>
</dbReference>
<dbReference type="InterPro" id="IPR052906">
    <property type="entry name" value="Type_IV_Methyl-Rstrct_Enzyme"/>
</dbReference>
<reference evidence="2 4" key="2">
    <citation type="journal article" date="2013" name="Nature">
        <title>Insights into bilaterian evolution from three spiralian genomes.</title>
        <authorList>
            <person name="Simakov O."/>
            <person name="Marletaz F."/>
            <person name="Cho S.J."/>
            <person name="Edsinger-Gonzales E."/>
            <person name="Havlak P."/>
            <person name="Hellsten U."/>
            <person name="Kuo D.H."/>
            <person name="Larsson T."/>
            <person name="Lv J."/>
            <person name="Arendt D."/>
            <person name="Savage R."/>
            <person name="Osoegawa K."/>
            <person name="de Jong P."/>
            <person name="Grimwood J."/>
            <person name="Chapman J.A."/>
            <person name="Shapiro H."/>
            <person name="Aerts A."/>
            <person name="Otillar R.P."/>
            <person name="Terry A.Y."/>
            <person name="Boore J.L."/>
            <person name="Grigoriev I.V."/>
            <person name="Lindberg D.R."/>
            <person name="Seaver E.C."/>
            <person name="Weisblat D.A."/>
            <person name="Putnam N.H."/>
            <person name="Rokhsar D.S."/>
        </authorList>
    </citation>
    <scope>NUCLEOTIDE SEQUENCE</scope>
    <source>
        <strain evidence="2 4">I ESC-2004</strain>
    </source>
</reference>
<evidence type="ECO:0000259" key="1">
    <source>
        <dbReference type="Pfam" id="PF04471"/>
    </source>
</evidence>
<evidence type="ECO:0000313" key="4">
    <source>
        <dbReference type="Proteomes" id="UP000014760"/>
    </source>
</evidence>
<dbReference type="Pfam" id="PF04471">
    <property type="entry name" value="Mrr_cat"/>
    <property type="match status" value="1"/>
</dbReference>
<dbReference type="EMBL" id="AMQN01028554">
    <property type="status" value="NOT_ANNOTATED_CDS"/>
    <property type="molecule type" value="Genomic_DNA"/>
</dbReference>
<proteinExistence type="predicted"/>
<dbReference type="PANTHER" id="PTHR30015:SF7">
    <property type="entry name" value="TYPE IV METHYL-DIRECTED RESTRICTION ENZYME ECOKMRR"/>
    <property type="match status" value="1"/>
</dbReference>
<gene>
    <name evidence="2" type="ORF">CAPTEDRAFT_212354</name>
</gene>
<reference evidence="3" key="3">
    <citation type="submission" date="2015-06" db="UniProtKB">
        <authorList>
            <consortium name="EnsemblMetazoa"/>
        </authorList>
    </citation>
    <scope>IDENTIFICATION</scope>
</reference>
<dbReference type="PANTHER" id="PTHR30015">
    <property type="entry name" value="MRR RESTRICTION SYSTEM PROTEIN"/>
    <property type="match status" value="1"/>
</dbReference>
<keyword evidence="4" id="KW-1185">Reference proteome</keyword>
<dbReference type="GO" id="GO:0003677">
    <property type="term" value="F:DNA binding"/>
    <property type="evidence" value="ECO:0007669"/>
    <property type="project" value="InterPro"/>
</dbReference>
<dbReference type="EMBL" id="KB309087">
    <property type="protein sequence ID" value="ELT95558.1"/>
    <property type="molecule type" value="Genomic_DNA"/>
</dbReference>
<protein>
    <recommendedName>
        <fullName evidence="1">Restriction endonuclease type IV Mrr domain-containing protein</fullName>
    </recommendedName>
</protein>
<dbReference type="EnsemblMetazoa" id="CapteT212354">
    <property type="protein sequence ID" value="CapteP212354"/>
    <property type="gene ID" value="CapteG212354"/>
</dbReference>
<dbReference type="InterPro" id="IPR011335">
    <property type="entry name" value="Restrct_endonuc-II-like"/>
</dbReference>
<dbReference type="InterPro" id="IPR007560">
    <property type="entry name" value="Restrct_endonuc_IV_Mrr"/>
</dbReference>
<evidence type="ECO:0000313" key="2">
    <source>
        <dbReference type="EMBL" id="ELT95558.1"/>
    </source>
</evidence>